<feature type="binding site" evidence="5">
    <location>
        <position position="202"/>
    </location>
    <ligand>
        <name>pyridoxal 5'-phosphate</name>
        <dbReference type="ChEBI" id="CHEBI:597326"/>
    </ligand>
</feature>
<comment type="cofactor">
    <cofactor evidence="5 7">
        <name>pyridoxal 5'-phosphate</name>
        <dbReference type="ChEBI" id="CHEBI:597326"/>
    </cofactor>
</comment>
<dbReference type="EMBL" id="JBHRWK010000038">
    <property type="protein sequence ID" value="MFC3452599.1"/>
    <property type="molecule type" value="Genomic_DNA"/>
</dbReference>
<evidence type="ECO:0000313" key="8">
    <source>
        <dbReference type="EMBL" id="MFC3452599.1"/>
    </source>
</evidence>
<dbReference type="RefSeq" id="WP_378241374.1">
    <property type="nucleotide sequence ID" value="NZ_JBHRWK010000038.1"/>
</dbReference>
<accession>A0ABV7P0T2</accession>
<keyword evidence="2 5" id="KW-0378">Hydrolase</keyword>
<protein>
    <recommendedName>
        <fullName evidence="5 6">Kynureninase</fullName>
        <ecNumber evidence="5 6">3.7.1.3</ecNumber>
    </recommendedName>
    <alternativeName>
        <fullName evidence="5">L-kynurenine hydrolase</fullName>
    </alternativeName>
</protein>
<comment type="catalytic activity">
    <reaction evidence="7">
        <text>3-hydroxy-L-kynurenine + H2O = 3-hydroxyanthranilate + L-alanine + H(+)</text>
        <dbReference type="Rhea" id="RHEA:25143"/>
        <dbReference type="ChEBI" id="CHEBI:15377"/>
        <dbReference type="ChEBI" id="CHEBI:15378"/>
        <dbReference type="ChEBI" id="CHEBI:36559"/>
        <dbReference type="ChEBI" id="CHEBI:57972"/>
        <dbReference type="ChEBI" id="CHEBI:58125"/>
        <dbReference type="EC" id="3.7.1.3"/>
    </reaction>
</comment>
<dbReference type="InterPro" id="IPR015421">
    <property type="entry name" value="PyrdxlP-dep_Trfase_major"/>
</dbReference>
<comment type="pathway">
    <text evidence="5 7">Amino-acid degradation; L-kynurenine degradation; L-alanine and anthranilate from L-kynurenine: step 1/1.</text>
</comment>
<name>A0ABV7P0T2_9PSEU</name>
<evidence type="ECO:0000256" key="6">
    <source>
        <dbReference type="NCBIfam" id="TIGR01814"/>
    </source>
</evidence>
<comment type="similarity">
    <text evidence="5 7">Belongs to the kynureninase family.</text>
</comment>
<keyword evidence="3 5" id="KW-0663">Pyridoxal phosphate</keyword>
<dbReference type="GO" id="GO:0030429">
    <property type="term" value="F:kynureninase activity"/>
    <property type="evidence" value="ECO:0007669"/>
    <property type="project" value="UniProtKB-EC"/>
</dbReference>
<feature type="binding site" evidence="5">
    <location>
        <position position="283"/>
    </location>
    <ligand>
        <name>pyridoxal 5'-phosphate</name>
        <dbReference type="ChEBI" id="CHEBI:597326"/>
    </ligand>
</feature>
<evidence type="ECO:0000256" key="7">
    <source>
        <dbReference type="PIRNR" id="PIRNR038800"/>
    </source>
</evidence>
<sequence>MIDERVLARRNEAARLDADDPLAGMRAAFTMPPGVVYLDGNSLGARPIGVPDALARVLTQWRDDLIKGWRVHGWWHTPLLVGDRIGRLLGAASGQTVVGDSASVQLFNALTAAARLRADRSVLLVDAGNFPTDRYMVASVSRLTSLTVRAVPMPELAEAIRETAGQLAVVAASSVDYRTGELWDMSGLTTATHQAGAVVLWDVCHAIGAMPLALDEQEVDFAVGCGYKFLSGGPGAPGFLYVARRHLDRFDQPLTGWHGHATPFDMETEYRPAEGIARARIGNPPILSLVALDAALDVFDGLDLSSVRGKSLALTDFFISCVDEHLLELGFEVVTPRDRVHRGSQVTLRHPRASTIMATLAEAGVVGTAQRPDLLRFGVNALYVSYADVLSAVETIRTVAAATVRIV</sequence>
<comment type="subunit">
    <text evidence="5 7">Homodimer.</text>
</comment>
<evidence type="ECO:0000256" key="1">
    <source>
        <dbReference type="ARBA" id="ARBA00022642"/>
    </source>
</evidence>
<proteinExistence type="inferred from homology"/>
<comment type="catalytic activity">
    <reaction evidence="5 7">
        <text>L-kynurenine + H2O = anthranilate + L-alanine + H(+)</text>
        <dbReference type="Rhea" id="RHEA:16813"/>
        <dbReference type="ChEBI" id="CHEBI:15377"/>
        <dbReference type="ChEBI" id="CHEBI:15378"/>
        <dbReference type="ChEBI" id="CHEBI:16567"/>
        <dbReference type="ChEBI" id="CHEBI:57959"/>
        <dbReference type="ChEBI" id="CHEBI:57972"/>
        <dbReference type="EC" id="3.7.1.3"/>
    </reaction>
</comment>
<evidence type="ECO:0000256" key="2">
    <source>
        <dbReference type="ARBA" id="ARBA00022801"/>
    </source>
</evidence>
<keyword evidence="9" id="KW-1185">Reference proteome</keyword>
<comment type="caution">
    <text evidence="8">The sequence shown here is derived from an EMBL/GenBank/DDBJ whole genome shotgun (WGS) entry which is preliminary data.</text>
</comment>
<feature type="binding site" evidence="5">
    <location>
        <position position="257"/>
    </location>
    <ligand>
        <name>pyridoxal 5'-phosphate</name>
        <dbReference type="ChEBI" id="CHEBI:597326"/>
    </ligand>
</feature>
<evidence type="ECO:0000256" key="3">
    <source>
        <dbReference type="ARBA" id="ARBA00022898"/>
    </source>
</evidence>
<evidence type="ECO:0000313" key="9">
    <source>
        <dbReference type="Proteomes" id="UP001595645"/>
    </source>
</evidence>
<evidence type="ECO:0000256" key="5">
    <source>
        <dbReference type="HAMAP-Rule" id="MF_01970"/>
    </source>
</evidence>
<comment type="pathway">
    <text evidence="5 7">Cofactor biosynthesis; NAD(+) biosynthesis; quinolinate from L-kynurenine: step 2/3.</text>
</comment>
<reference evidence="9" key="1">
    <citation type="journal article" date="2019" name="Int. J. Syst. Evol. Microbiol.">
        <title>The Global Catalogue of Microorganisms (GCM) 10K type strain sequencing project: providing services to taxonomists for standard genome sequencing and annotation.</title>
        <authorList>
            <consortium name="The Broad Institute Genomics Platform"/>
            <consortium name="The Broad Institute Genome Sequencing Center for Infectious Disease"/>
            <person name="Wu L."/>
            <person name="Ma J."/>
        </authorList>
    </citation>
    <scope>NUCLEOTIDE SEQUENCE [LARGE SCALE GENOMIC DNA]</scope>
    <source>
        <strain evidence="9">CGMCC 4.7676</strain>
    </source>
</reference>
<dbReference type="InterPro" id="IPR010111">
    <property type="entry name" value="Kynureninase"/>
</dbReference>
<feature type="modified residue" description="N6-(pyridoxal phosphate)lysine" evidence="5">
    <location>
        <position position="228"/>
    </location>
</feature>
<dbReference type="Proteomes" id="UP001595645">
    <property type="component" value="Unassembled WGS sequence"/>
</dbReference>
<feature type="binding site" evidence="5">
    <location>
        <position position="227"/>
    </location>
    <ligand>
        <name>pyridoxal 5'-phosphate</name>
        <dbReference type="ChEBI" id="CHEBI:597326"/>
    </ligand>
</feature>
<dbReference type="InterPro" id="IPR015422">
    <property type="entry name" value="PyrdxlP-dep_Trfase_small"/>
</dbReference>
<feature type="binding site" evidence="5">
    <location>
        <position position="103"/>
    </location>
    <ligand>
        <name>pyridoxal 5'-phosphate</name>
        <dbReference type="ChEBI" id="CHEBI:597326"/>
    </ligand>
</feature>
<evidence type="ECO:0000256" key="4">
    <source>
        <dbReference type="ARBA" id="ARBA00023194"/>
    </source>
</evidence>
<dbReference type="EC" id="3.7.1.3" evidence="5 6"/>
<gene>
    <name evidence="5 8" type="primary">kynU</name>
    <name evidence="8" type="ORF">ACFOSH_24440</name>
</gene>
<dbReference type="Gene3D" id="3.90.1150.10">
    <property type="entry name" value="Aspartate Aminotransferase, domain 1"/>
    <property type="match status" value="1"/>
</dbReference>
<dbReference type="SUPFAM" id="SSF53383">
    <property type="entry name" value="PLP-dependent transferases"/>
    <property type="match status" value="1"/>
</dbReference>
<comment type="caution">
    <text evidence="5">Lacks conserved residue(s) required for the propagation of feature annotation.</text>
</comment>
<dbReference type="PANTHER" id="PTHR14084">
    <property type="entry name" value="KYNURENINASE"/>
    <property type="match status" value="1"/>
</dbReference>
<keyword evidence="4" id="KW-0045">Antibiotic biosynthesis</keyword>
<dbReference type="PIRSF" id="PIRSF038800">
    <property type="entry name" value="KYNU"/>
    <property type="match status" value="1"/>
</dbReference>
<keyword evidence="1 5" id="KW-0662">Pyridine nucleotide biosynthesis</keyword>
<dbReference type="PANTHER" id="PTHR14084:SF0">
    <property type="entry name" value="KYNURENINASE"/>
    <property type="match status" value="1"/>
</dbReference>
<feature type="binding site" evidence="5">
    <location>
        <begin position="130"/>
        <end position="133"/>
    </location>
    <ligand>
        <name>pyridoxal 5'-phosphate</name>
        <dbReference type="ChEBI" id="CHEBI:597326"/>
    </ligand>
</feature>
<dbReference type="HAMAP" id="MF_01970">
    <property type="entry name" value="Kynureninase"/>
    <property type="match status" value="1"/>
</dbReference>
<comment type="function">
    <text evidence="5 7">Catalyzes the cleavage of L-kynurenine (L-Kyn) and L-3-hydroxykynurenine (L-3OHKyn) into anthranilic acid (AA) and 3-hydroxyanthranilic acid (3-OHAA), respectively.</text>
</comment>
<dbReference type="Gene3D" id="3.40.640.10">
    <property type="entry name" value="Type I PLP-dependent aspartate aminotransferase-like (Major domain)"/>
    <property type="match status" value="1"/>
</dbReference>
<dbReference type="Pfam" id="PF22580">
    <property type="entry name" value="KYNU_C"/>
    <property type="match status" value="1"/>
</dbReference>
<dbReference type="NCBIfam" id="TIGR01814">
    <property type="entry name" value="kynureninase"/>
    <property type="match status" value="1"/>
</dbReference>
<feature type="binding site" evidence="5">
    <location>
        <position position="205"/>
    </location>
    <ligand>
        <name>pyridoxal 5'-phosphate</name>
        <dbReference type="ChEBI" id="CHEBI:597326"/>
    </ligand>
</feature>
<dbReference type="InterPro" id="IPR015424">
    <property type="entry name" value="PyrdxlP-dep_Trfase"/>
</dbReference>
<organism evidence="8 9">
    <name type="scientific">Amycolatopsis speibonae</name>
    <dbReference type="NCBI Taxonomy" id="1450224"/>
    <lineage>
        <taxon>Bacteria</taxon>
        <taxon>Bacillati</taxon>
        <taxon>Actinomycetota</taxon>
        <taxon>Actinomycetes</taxon>
        <taxon>Pseudonocardiales</taxon>
        <taxon>Pseudonocardiaceae</taxon>
        <taxon>Amycolatopsis</taxon>
    </lineage>
</organism>